<dbReference type="AlphaFoldDB" id="A0A139HJC5"/>
<accession>A0A139HJC5</accession>
<feature type="region of interest" description="Disordered" evidence="1">
    <location>
        <begin position="72"/>
        <end position="99"/>
    </location>
</feature>
<dbReference type="OrthoDB" id="10475134at2759"/>
<organism evidence="2 3">
    <name type="scientific">Pseudocercospora eumusae</name>
    <dbReference type="NCBI Taxonomy" id="321146"/>
    <lineage>
        <taxon>Eukaryota</taxon>
        <taxon>Fungi</taxon>
        <taxon>Dikarya</taxon>
        <taxon>Ascomycota</taxon>
        <taxon>Pezizomycotina</taxon>
        <taxon>Dothideomycetes</taxon>
        <taxon>Dothideomycetidae</taxon>
        <taxon>Mycosphaerellales</taxon>
        <taxon>Mycosphaerellaceae</taxon>
        <taxon>Pseudocercospora</taxon>
    </lineage>
</organism>
<dbReference type="EMBL" id="LFZN01000042">
    <property type="protein sequence ID" value="KXT02459.1"/>
    <property type="molecule type" value="Genomic_DNA"/>
</dbReference>
<feature type="region of interest" description="Disordered" evidence="1">
    <location>
        <begin position="315"/>
        <end position="344"/>
    </location>
</feature>
<feature type="compositionally biased region" description="Basic and acidic residues" evidence="1">
    <location>
        <begin position="72"/>
        <end position="91"/>
    </location>
</feature>
<feature type="compositionally biased region" description="Low complexity" evidence="1">
    <location>
        <begin position="334"/>
        <end position="344"/>
    </location>
</feature>
<evidence type="ECO:0000256" key="1">
    <source>
        <dbReference type="SAM" id="MobiDB-lite"/>
    </source>
</evidence>
<keyword evidence="3" id="KW-1185">Reference proteome</keyword>
<dbReference type="Proteomes" id="UP000070133">
    <property type="component" value="Unassembled WGS sequence"/>
</dbReference>
<protein>
    <submittedName>
        <fullName evidence="2">Uncharacterized protein</fullName>
    </submittedName>
</protein>
<comment type="caution">
    <text evidence="2">The sequence shown here is derived from an EMBL/GenBank/DDBJ whole genome shotgun (WGS) entry which is preliminary data.</text>
</comment>
<name>A0A139HJC5_9PEZI</name>
<reference evidence="2 3" key="1">
    <citation type="submission" date="2015-07" db="EMBL/GenBank/DDBJ databases">
        <title>Comparative genomics of the Sigatoka disease complex on banana suggests a link between parallel evolutionary changes in Pseudocercospora fijiensis and Pseudocercospora eumusae and increased virulence on the banana host.</title>
        <authorList>
            <person name="Chang T.-C."/>
            <person name="Salvucci A."/>
            <person name="Crous P.W."/>
            <person name="Stergiopoulos I."/>
        </authorList>
    </citation>
    <scope>NUCLEOTIDE SEQUENCE [LARGE SCALE GENOMIC DNA]</scope>
    <source>
        <strain evidence="2 3">CBS 114824</strain>
    </source>
</reference>
<feature type="region of interest" description="Disordered" evidence="1">
    <location>
        <begin position="160"/>
        <end position="197"/>
    </location>
</feature>
<evidence type="ECO:0000313" key="3">
    <source>
        <dbReference type="Proteomes" id="UP000070133"/>
    </source>
</evidence>
<evidence type="ECO:0000313" key="2">
    <source>
        <dbReference type="EMBL" id="KXT02459.1"/>
    </source>
</evidence>
<sequence>MAAITHDDDSGSDFVVAAFRKRRRDEDEDEPVVASEEELAYLRATDRNFEVLFVRSESTGLEDTSRIVRSETFGREDEVNERPAKRQRGDYQESISDEGLYEAEPVYPFPVQVSDERVEAPAIMGGRLRRPVGNVGWQSPETFIETGFAQSPLPSLAFTSQREDKQDIDESVENNTLYSGKQEDNTEEAEARCSSPTTKHSAHLEDFATYYERVAHLARQPAVVLYVREAFINFRVHKEKHPNSRITATDVRQKLKFILEREAMVPVVQDWSSYPLPVALIRAHRAANEDESAGCRSTPESDCYMDDFGDGSGNAAYASDGFEDEESEVPESTSSGLAPSQSPASAAAEASRVRYIECARTWNTARGHTCGILHAMPWSRMEEAHLDDIIILKQRLSLQEKYDRCAAQWLIFGSHNCEVDGEDRSADDLRIMHHSKVKSMQYRRDKYERCEDFRSIFGRRSCGVEEETGTDRLQKYHLSQFPLEQHEA</sequence>
<proteinExistence type="predicted"/>
<gene>
    <name evidence="2" type="ORF">AC578_7845</name>
</gene>